<dbReference type="OrthoDB" id="1101576at2759"/>
<dbReference type="AlphaFoldDB" id="A0A9Q0Y947"/>
<dbReference type="PANTHER" id="PTHR45913:SF19">
    <property type="entry name" value="LOW QUALITY PROTEIN: ZINC FINGER BED DOMAIN-CONTAINING PROTEIN 5-LIKE"/>
    <property type="match status" value="1"/>
</dbReference>
<accession>A0A9Q0Y947</accession>
<keyword evidence="2" id="KW-1185">Reference proteome</keyword>
<proteinExistence type="predicted"/>
<protein>
    <recommendedName>
        <fullName evidence="3">DUF4371 domain-containing protein</fullName>
    </recommendedName>
</protein>
<name>A0A9Q0Y947_9SAUR</name>
<feature type="non-terminal residue" evidence="1">
    <location>
        <position position="1"/>
    </location>
</feature>
<evidence type="ECO:0000313" key="2">
    <source>
        <dbReference type="Proteomes" id="UP001142489"/>
    </source>
</evidence>
<comment type="caution">
    <text evidence="1">The sequence shown here is derived from an EMBL/GenBank/DDBJ whole genome shotgun (WGS) entry which is preliminary data.</text>
</comment>
<organism evidence="1 2">
    <name type="scientific">Phrynocephalus forsythii</name>
    <dbReference type="NCBI Taxonomy" id="171643"/>
    <lineage>
        <taxon>Eukaryota</taxon>
        <taxon>Metazoa</taxon>
        <taxon>Chordata</taxon>
        <taxon>Craniata</taxon>
        <taxon>Vertebrata</taxon>
        <taxon>Euteleostomi</taxon>
        <taxon>Lepidosauria</taxon>
        <taxon>Squamata</taxon>
        <taxon>Bifurcata</taxon>
        <taxon>Unidentata</taxon>
        <taxon>Episquamata</taxon>
        <taxon>Toxicofera</taxon>
        <taxon>Iguania</taxon>
        <taxon>Acrodonta</taxon>
        <taxon>Agamidae</taxon>
        <taxon>Agaminae</taxon>
        <taxon>Phrynocephalus</taxon>
    </lineage>
</organism>
<dbReference type="PANTHER" id="PTHR45913">
    <property type="entry name" value="EPM2A-INTERACTING PROTEIN 1"/>
    <property type="match status" value="1"/>
</dbReference>
<reference evidence="1" key="1">
    <citation type="journal article" date="2023" name="DNA Res.">
        <title>Chromosome-level genome assembly of Phrynocephalus forsythii using third-generation DNA sequencing and Hi-C analysis.</title>
        <authorList>
            <person name="Qi Y."/>
            <person name="Zhao W."/>
            <person name="Zhao Y."/>
            <person name="Niu C."/>
            <person name="Cao S."/>
            <person name="Zhang Y."/>
        </authorList>
    </citation>
    <scope>NUCLEOTIDE SEQUENCE</scope>
    <source>
        <tissue evidence="1">Muscle</tissue>
    </source>
</reference>
<gene>
    <name evidence="1" type="ORF">JRQ81_000884</name>
</gene>
<evidence type="ECO:0000313" key="1">
    <source>
        <dbReference type="EMBL" id="KAJ7344934.1"/>
    </source>
</evidence>
<dbReference type="Proteomes" id="UP001142489">
    <property type="component" value="Unassembled WGS sequence"/>
</dbReference>
<dbReference type="EMBL" id="JAPFRF010000001">
    <property type="protein sequence ID" value="KAJ7344934.1"/>
    <property type="molecule type" value="Genomic_DNA"/>
</dbReference>
<evidence type="ECO:0008006" key="3">
    <source>
        <dbReference type="Google" id="ProtNLM"/>
    </source>
</evidence>
<sequence>LDESTSVAGLAVLLFVRYPFEMQIEELFLSEVLETYTTGNKVFKAIDKWVQKNDLEWSKFVDICSDGAATMVGKVKGAVSRMKHVAGNASSSHCHPSAFSGN</sequence>